<dbReference type="Pfam" id="PF18701">
    <property type="entry name" value="DUF5641"/>
    <property type="match status" value="1"/>
</dbReference>
<comment type="caution">
    <text evidence="2">The sequence shown here is derived from an EMBL/GenBank/DDBJ whole genome shotgun (WGS) entry which is preliminary data.</text>
</comment>
<reference evidence="2 3" key="1">
    <citation type="submission" date="2019-08" db="EMBL/GenBank/DDBJ databases">
        <title>Whole genome of Aphis craccivora.</title>
        <authorList>
            <person name="Voronova N.V."/>
            <person name="Shulinski R.S."/>
            <person name="Bandarenka Y.V."/>
            <person name="Zhorov D.G."/>
            <person name="Warner D."/>
        </authorList>
    </citation>
    <scope>NUCLEOTIDE SEQUENCE [LARGE SCALE GENOMIC DNA]</scope>
    <source>
        <strain evidence="2">180601</strain>
        <tissue evidence="2">Whole Body</tissue>
    </source>
</reference>
<dbReference type="InterPro" id="IPR040676">
    <property type="entry name" value="DUF5641"/>
</dbReference>
<dbReference type="EMBL" id="VUJU01003136">
    <property type="protein sequence ID" value="KAF0759006.1"/>
    <property type="molecule type" value="Genomic_DNA"/>
</dbReference>
<keyword evidence="3" id="KW-1185">Reference proteome</keyword>
<sequence>MKLVRSKWVSSDGQLNIEDLVSIKENLSTPLAWHVSLITKLLPSSDSVVRVVKSVALQYLRATKNSFKKTITIRIITLNKSQIFVN</sequence>
<dbReference type="OrthoDB" id="8036689at2759"/>
<accession>A0A6G0YNP2</accession>
<evidence type="ECO:0000313" key="3">
    <source>
        <dbReference type="Proteomes" id="UP000478052"/>
    </source>
</evidence>
<proteinExistence type="predicted"/>
<name>A0A6G0YNP2_APHCR</name>
<feature type="domain" description="DUF5641" evidence="1">
    <location>
        <begin position="5"/>
        <end position="53"/>
    </location>
</feature>
<protein>
    <recommendedName>
        <fullName evidence="1">DUF5641 domain-containing protein</fullName>
    </recommendedName>
</protein>
<evidence type="ECO:0000259" key="1">
    <source>
        <dbReference type="Pfam" id="PF18701"/>
    </source>
</evidence>
<dbReference type="AlphaFoldDB" id="A0A6G0YNP2"/>
<organism evidence="2 3">
    <name type="scientific">Aphis craccivora</name>
    <name type="common">Cowpea aphid</name>
    <dbReference type="NCBI Taxonomy" id="307492"/>
    <lineage>
        <taxon>Eukaryota</taxon>
        <taxon>Metazoa</taxon>
        <taxon>Ecdysozoa</taxon>
        <taxon>Arthropoda</taxon>
        <taxon>Hexapoda</taxon>
        <taxon>Insecta</taxon>
        <taxon>Pterygota</taxon>
        <taxon>Neoptera</taxon>
        <taxon>Paraneoptera</taxon>
        <taxon>Hemiptera</taxon>
        <taxon>Sternorrhyncha</taxon>
        <taxon>Aphidomorpha</taxon>
        <taxon>Aphidoidea</taxon>
        <taxon>Aphididae</taxon>
        <taxon>Aphidini</taxon>
        <taxon>Aphis</taxon>
        <taxon>Aphis</taxon>
    </lineage>
</organism>
<dbReference type="Proteomes" id="UP000478052">
    <property type="component" value="Unassembled WGS sequence"/>
</dbReference>
<evidence type="ECO:0000313" key="2">
    <source>
        <dbReference type="EMBL" id="KAF0759006.1"/>
    </source>
</evidence>
<gene>
    <name evidence="2" type="ORF">FWK35_00009968</name>
</gene>